<evidence type="ECO:0000313" key="16">
    <source>
        <dbReference type="EMBL" id="TFC84001.1"/>
    </source>
</evidence>
<organism evidence="16 17">
    <name type="scientific">Cryobacterium cheniae</name>
    <dbReference type="NCBI Taxonomy" id="1259262"/>
    <lineage>
        <taxon>Bacteria</taxon>
        <taxon>Bacillati</taxon>
        <taxon>Actinomycetota</taxon>
        <taxon>Actinomycetes</taxon>
        <taxon>Micrococcales</taxon>
        <taxon>Microbacteriaceae</taxon>
        <taxon>Cryobacterium</taxon>
    </lineage>
</organism>
<dbReference type="PANTHER" id="PTHR30560:SF3">
    <property type="entry name" value="TRIGGER FACTOR-LIKE PROTEIN TIG, CHLOROPLASTIC"/>
    <property type="match status" value="1"/>
</dbReference>
<dbReference type="GO" id="GO:0044183">
    <property type="term" value="F:protein folding chaperone"/>
    <property type="evidence" value="ECO:0007669"/>
    <property type="project" value="TreeGrafter"/>
</dbReference>
<dbReference type="GO" id="GO:0051301">
    <property type="term" value="P:cell division"/>
    <property type="evidence" value="ECO:0007669"/>
    <property type="project" value="UniProtKB-KW"/>
</dbReference>
<dbReference type="InterPro" id="IPR027304">
    <property type="entry name" value="Trigger_fact/SurA_dom_sf"/>
</dbReference>
<evidence type="ECO:0000256" key="3">
    <source>
        <dbReference type="ARBA" id="ARBA00013194"/>
    </source>
</evidence>
<evidence type="ECO:0000256" key="13">
    <source>
        <dbReference type="SAM" id="MobiDB-lite"/>
    </source>
</evidence>
<dbReference type="GO" id="GO:0003755">
    <property type="term" value="F:peptidyl-prolyl cis-trans isomerase activity"/>
    <property type="evidence" value="ECO:0007669"/>
    <property type="project" value="UniProtKB-UniRule"/>
</dbReference>
<dbReference type="InterPro" id="IPR008881">
    <property type="entry name" value="Trigger_fac_ribosome-bd_bac"/>
</dbReference>
<evidence type="ECO:0000256" key="12">
    <source>
        <dbReference type="SAM" id="Coils"/>
    </source>
</evidence>
<dbReference type="EC" id="5.2.1.8" evidence="3 11"/>
<evidence type="ECO:0000256" key="2">
    <source>
        <dbReference type="ARBA" id="ARBA00005464"/>
    </source>
</evidence>
<dbReference type="NCBIfam" id="TIGR00115">
    <property type="entry name" value="tig"/>
    <property type="match status" value="1"/>
</dbReference>
<dbReference type="PANTHER" id="PTHR30560">
    <property type="entry name" value="TRIGGER FACTOR CHAPERONE AND PEPTIDYL-PROLYL CIS/TRANS ISOMERASE"/>
    <property type="match status" value="1"/>
</dbReference>
<evidence type="ECO:0000259" key="15">
    <source>
        <dbReference type="Pfam" id="PF05698"/>
    </source>
</evidence>
<dbReference type="GO" id="GO:0051083">
    <property type="term" value="P:'de novo' cotranslational protein folding"/>
    <property type="evidence" value="ECO:0007669"/>
    <property type="project" value="TreeGrafter"/>
</dbReference>
<comment type="caution">
    <text evidence="16">The sequence shown here is derived from an EMBL/GenBank/DDBJ whole genome shotgun (WGS) entry which is preliminary data.</text>
</comment>
<dbReference type="InterPro" id="IPR008880">
    <property type="entry name" value="Trigger_fac_C"/>
</dbReference>
<dbReference type="OrthoDB" id="9767721at2"/>
<evidence type="ECO:0000259" key="14">
    <source>
        <dbReference type="Pfam" id="PF05697"/>
    </source>
</evidence>
<dbReference type="InterPro" id="IPR036611">
    <property type="entry name" value="Trigger_fac_ribosome-bd_sf"/>
</dbReference>
<feature type="domain" description="Trigger factor C-terminal" evidence="15">
    <location>
        <begin position="288"/>
        <end position="429"/>
    </location>
</feature>
<dbReference type="InterPro" id="IPR046357">
    <property type="entry name" value="PPIase_dom_sf"/>
</dbReference>
<dbReference type="InterPro" id="IPR037041">
    <property type="entry name" value="Trigger_fac_C_sf"/>
</dbReference>
<proteinExistence type="inferred from homology"/>
<name>A0A4R8Y0N3_9MICO</name>
<comment type="domain">
    <text evidence="11">Consists of 3 domains; the N-terminus binds the ribosome, the middle domain has PPIase activity, while the C-terminus has intrinsic chaperone activity on its own.</text>
</comment>
<dbReference type="Proteomes" id="UP000298433">
    <property type="component" value="Unassembled WGS sequence"/>
</dbReference>
<evidence type="ECO:0000256" key="11">
    <source>
        <dbReference type="HAMAP-Rule" id="MF_00303"/>
    </source>
</evidence>
<dbReference type="InterPro" id="IPR005215">
    <property type="entry name" value="Trig_fac"/>
</dbReference>
<keyword evidence="5 11" id="KW-0132">Cell division</keyword>
<feature type="compositionally biased region" description="Basic and acidic residues" evidence="13">
    <location>
        <begin position="1"/>
        <end position="17"/>
    </location>
</feature>
<accession>A0A4R8Y0N3</accession>
<keyword evidence="7 11" id="KW-0143">Chaperone</keyword>
<evidence type="ECO:0000313" key="17">
    <source>
        <dbReference type="Proteomes" id="UP000298433"/>
    </source>
</evidence>
<keyword evidence="11" id="KW-0963">Cytoplasm</keyword>
<protein>
    <recommendedName>
        <fullName evidence="4 11">Trigger factor</fullName>
        <shortName evidence="11">TF</shortName>
        <ecNumber evidence="3 11">5.2.1.8</ecNumber>
    </recommendedName>
    <alternativeName>
        <fullName evidence="10 11">PPIase</fullName>
    </alternativeName>
</protein>
<dbReference type="SUPFAM" id="SSF54534">
    <property type="entry name" value="FKBP-like"/>
    <property type="match status" value="1"/>
</dbReference>
<gene>
    <name evidence="11" type="primary">tig</name>
    <name evidence="16" type="ORF">E3T23_01385</name>
</gene>
<evidence type="ECO:0000256" key="5">
    <source>
        <dbReference type="ARBA" id="ARBA00022618"/>
    </source>
</evidence>
<dbReference type="EMBL" id="SOGN01000008">
    <property type="protein sequence ID" value="TFC84001.1"/>
    <property type="molecule type" value="Genomic_DNA"/>
</dbReference>
<evidence type="ECO:0000256" key="7">
    <source>
        <dbReference type="ARBA" id="ARBA00023186"/>
    </source>
</evidence>
<evidence type="ECO:0000256" key="10">
    <source>
        <dbReference type="ARBA" id="ARBA00029986"/>
    </source>
</evidence>
<dbReference type="Gene3D" id="3.10.50.40">
    <property type="match status" value="1"/>
</dbReference>
<evidence type="ECO:0000256" key="6">
    <source>
        <dbReference type="ARBA" id="ARBA00023110"/>
    </source>
</evidence>
<feature type="region of interest" description="Disordered" evidence="13">
    <location>
        <begin position="1"/>
        <end position="26"/>
    </location>
</feature>
<evidence type="ECO:0000256" key="9">
    <source>
        <dbReference type="ARBA" id="ARBA00023306"/>
    </source>
</evidence>
<sequence length="516" mass="55586">MGPRGRRFESCRPDQHPPIHRSNTGDCHVKSTVEKLSPTRAKVTISVAPEELKPSITHAYGHIAEDINIPGFRKGKVPPAIIDQRVGKSAVLEHAVNESLDGFYRTAVSEHKLRPLGRPEADIVAWPSDKDFSGDLELAIEVDVRPEIDLPNYSGLKLTVDAVEVSDDEVTEELDNLRSRFGTLVTVDRPATTGDFAQIDLIAAISGVEVDNASGISYEIGSGDLIDGIDEALDSLSAGETTTFNSNLMGGDHEGETAEITVTVIAVKERELPTADDDFAQIASEFDTIAELTESLKVQVERSKVFGQGTQAREKLVDQLLESVEVPIPTAIIEDEVRRHLEGENRLEDAEHRAEVTESSEKTFRQQILLDTIAEAEKVQVSQDELTQYLIQGAAQYGMDPSEFVQALSGNGQIPSMVAEVARNKALAIALGKAEVVDSNGNAVDLSEFVAIADEASDEDEEIEEDDSNAAEVEAEVDAEVEAIKAAEAKAAKAKAAKAKSAKAAAAKKKADAAKK</sequence>
<dbReference type="GO" id="GO:0043022">
    <property type="term" value="F:ribosome binding"/>
    <property type="evidence" value="ECO:0007669"/>
    <property type="project" value="TreeGrafter"/>
</dbReference>
<feature type="coiled-coil region" evidence="12">
    <location>
        <begin position="456"/>
        <end position="497"/>
    </location>
</feature>
<keyword evidence="8 11" id="KW-0413">Isomerase</keyword>
<evidence type="ECO:0000256" key="4">
    <source>
        <dbReference type="ARBA" id="ARBA00016902"/>
    </source>
</evidence>
<dbReference type="Pfam" id="PF05697">
    <property type="entry name" value="Trigger_N"/>
    <property type="match status" value="1"/>
</dbReference>
<dbReference type="Pfam" id="PF05698">
    <property type="entry name" value="Trigger_C"/>
    <property type="match status" value="1"/>
</dbReference>
<keyword evidence="9 11" id="KW-0131">Cell cycle</keyword>
<evidence type="ECO:0000256" key="1">
    <source>
        <dbReference type="ARBA" id="ARBA00000971"/>
    </source>
</evidence>
<reference evidence="16 17" key="1">
    <citation type="submission" date="2019-03" db="EMBL/GenBank/DDBJ databases">
        <title>Genomics of glacier-inhabiting Cryobacterium strains.</title>
        <authorList>
            <person name="Liu Q."/>
            <person name="Xin Y.-H."/>
        </authorList>
    </citation>
    <scope>NUCLEOTIDE SEQUENCE [LARGE SCALE GENOMIC DNA]</scope>
    <source>
        <strain evidence="16 17">TMT2-48-2</strain>
    </source>
</reference>
<dbReference type="Gene3D" id="1.10.3120.10">
    <property type="entry name" value="Trigger factor, C-terminal domain"/>
    <property type="match status" value="1"/>
</dbReference>
<dbReference type="HAMAP" id="MF_00303">
    <property type="entry name" value="Trigger_factor_Tig"/>
    <property type="match status" value="1"/>
</dbReference>
<dbReference type="GO" id="GO:0043335">
    <property type="term" value="P:protein unfolding"/>
    <property type="evidence" value="ECO:0007669"/>
    <property type="project" value="TreeGrafter"/>
</dbReference>
<dbReference type="Gene3D" id="3.30.70.1050">
    <property type="entry name" value="Trigger factor ribosome-binding domain"/>
    <property type="match status" value="1"/>
</dbReference>
<comment type="similarity">
    <text evidence="2 11">Belongs to the FKBP-type PPIase family. Tig subfamily.</text>
</comment>
<evidence type="ECO:0000256" key="8">
    <source>
        <dbReference type="ARBA" id="ARBA00023235"/>
    </source>
</evidence>
<comment type="function">
    <text evidence="11">Involved in protein export. Acts as a chaperone by maintaining the newly synthesized protein in an open conformation. Functions as a peptidyl-prolyl cis-trans isomerase.</text>
</comment>
<comment type="subcellular location">
    <subcellularLocation>
        <location evidence="11">Cytoplasm</location>
    </subcellularLocation>
    <text evidence="11">About half TF is bound to the ribosome near the polypeptide exit tunnel while the other half is free in the cytoplasm.</text>
</comment>
<dbReference type="SUPFAM" id="SSF109998">
    <property type="entry name" value="Triger factor/SurA peptide-binding domain-like"/>
    <property type="match status" value="1"/>
</dbReference>
<dbReference type="GO" id="GO:0005737">
    <property type="term" value="C:cytoplasm"/>
    <property type="evidence" value="ECO:0007669"/>
    <property type="project" value="UniProtKB-SubCell"/>
</dbReference>
<comment type="catalytic activity">
    <reaction evidence="1 11">
        <text>[protein]-peptidylproline (omega=180) = [protein]-peptidylproline (omega=0)</text>
        <dbReference type="Rhea" id="RHEA:16237"/>
        <dbReference type="Rhea" id="RHEA-COMP:10747"/>
        <dbReference type="Rhea" id="RHEA-COMP:10748"/>
        <dbReference type="ChEBI" id="CHEBI:83833"/>
        <dbReference type="ChEBI" id="CHEBI:83834"/>
        <dbReference type="EC" id="5.2.1.8"/>
    </reaction>
</comment>
<keyword evidence="12" id="KW-0175">Coiled coil</keyword>
<keyword evidence="6 11" id="KW-0697">Rotamase</keyword>
<dbReference type="SUPFAM" id="SSF102735">
    <property type="entry name" value="Trigger factor ribosome-binding domain"/>
    <property type="match status" value="1"/>
</dbReference>
<keyword evidence="17" id="KW-1185">Reference proteome</keyword>
<dbReference type="AlphaFoldDB" id="A0A4R8Y0N3"/>
<dbReference type="GO" id="GO:0015031">
    <property type="term" value="P:protein transport"/>
    <property type="evidence" value="ECO:0007669"/>
    <property type="project" value="UniProtKB-UniRule"/>
</dbReference>
<feature type="domain" description="Trigger factor ribosome-binding bacterial" evidence="14">
    <location>
        <begin position="30"/>
        <end position="177"/>
    </location>
</feature>